<dbReference type="InterPro" id="IPR035985">
    <property type="entry name" value="Ubiquitin-activating_enz"/>
</dbReference>
<dbReference type="GO" id="GO:0006974">
    <property type="term" value="P:DNA damage response"/>
    <property type="evidence" value="ECO:0007669"/>
    <property type="project" value="TreeGrafter"/>
</dbReference>
<evidence type="ECO:0000256" key="1">
    <source>
        <dbReference type="ARBA" id="ARBA00004906"/>
    </source>
</evidence>
<evidence type="ECO:0000256" key="2">
    <source>
        <dbReference type="ARBA" id="ARBA00005673"/>
    </source>
</evidence>
<dbReference type="Pfam" id="PF09358">
    <property type="entry name" value="E1_UFD"/>
    <property type="match status" value="1"/>
</dbReference>
<dbReference type="FunFam" id="3.10.290.60:FF:000001">
    <property type="entry name" value="Ubiquitin-activating enzyme E1 2"/>
    <property type="match status" value="1"/>
</dbReference>
<evidence type="ECO:0000313" key="12">
    <source>
        <dbReference type="Proteomes" id="UP001162541"/>
    </source>
</evidence>
<dbReference type="Gene3D" id="2.40.30.180">
    <property type="entry name" value="Ubiquitin-activating enzyme E1, FCCH domain"/>
    <property type="match status" value="1"/>
</dbReference>
<protein>
    <recommendedName>
        <fullName evidence="8">Ubiquitin-activating enzyme E1 C-terminal domain-containing protein</fullName>
    </recommendedName>
</protein>
<dbReference type="PROSITE" id="PS00865">
    <property type="entry name" value="UBIQUITIN_ACTIVAT_2"/>
    <property type="match status" value="1"/>
</dbReference>
<name>A0A176VYH8_MARPO</name>
<evidence type="ECO:0000313" key="11">
    <source>
        <dbReference type="Proteomes" id="UP000077202"/>
    </source>
</evidence>
<gene>
    <name evidence="10" type="ORF">AXG93_2036s1040</name>
    <name evidence="9" type="ORF">Mp_4g15300</name>
</gene>
<evidence type="ECO:0000256" key="3">
    <source>
        <dbReference type="ARBA" id="ARBA00022598"/>
    </source>
</evidence>
<accession>A0A176VYH8</accession>
<dbReference type="EMBL" id="AP019869">
    <property type="protein sequence ID" value="BBN08890.1"/>
    <property type="molecule type" value="Genomic_DNA"/>
</dbReference>
<dbReference type="AlphaFoldDB" id="A0A176VYH8"/>
<dbReference type="Gene3D" id="3.10.290.60">
    <property type="entry name" value="Ubiquitin-activating enzyme E1, UFD domain"/>
    <property type="match status" value="1"/>
</dbReference>
<proteinExistence type="inferred from homology"/>
<comment type="pathway">
    <text evidence="1">Protein modification; protein ubiquitination.</text>
</comment>
<dbReference type="UniPathway" id="UPA00143"/>
<evidence type="ECO:0000313" key="10">
    <source>
        <dbReference type="EMBL" id="OAE24936.1"/>
    </source>
</evidence>
<comment type="similarity">
    <text evidence="2">Belongs to the ubiquitin-activating E1 family.</text>
</comment>
<dbReference type="GO" id="GO:0005524">
    <property type="term" value="F:ATP binding"/>
    <property type="evidence" value="ECO:0007669"/>
    <property type="project" value="UniProtKB-KW"/>
</dbReference>
<dbReference type="Gene3D" id="1.10.10.2660">
    <property type="entry name" value="Ubiquitin-activating enzyme E1, SCCH domain"/>
    <property type="match status" value="1"/>
</dbReference>
<dbReference type="SMART" id="SM00985">
    <property type="entry name" value="UBA_e1_C"/>
    <property type="match status" value="1"/>
</dbReference>
<dbReference type="InterPro" id="IPR038252">
    <property type="entry name" value="UBA_E1_C_sf"/>
</dbReference>
<keyword evidence="5" id="KW-0833">Ubl conjugation pathway</keyword>
<dbReference type="InterPro" id="IPR000011">
    <property type="entry name" value="UBQ/SUMO-activ_enz_E1-like"/>
</dbReference>
<dbReference type="Gene3D" id="3.40.50.12550">
    <property type="entry name" value="Ubiquitin-activating enzyme E1, inactive adenylation domain, subdomain 2"/>
    <property type="match status" value="1"/>
</dbReference>
<dbReference type="GO" id="GO:0005634">
    <property type="term" value="C:nucleus"/>
    <property type="evidence" value="ECO:0007669"/>
    <property type="project" value="TreeGrafter"/>
</dbReference>
<dbReference type="PANTHER" id="PTHR10953">
    <property type="entry name" value="UBIQUITIN-ACTIVATING ENZYME E1"/>
    <property type="match status" value="1"/>
</dbReference>
<dbReference type="GO" id="GO:0004839">
    <property type="term" value="F:ubiquitin activating enzyme activity"/>
    <property type="evidence" value="ECO:0007669"/>
    <property type="project" value="TreeGrafter"/>
</dbReference>
<dbReference type="FunFam" id="2.40.30.180:FF:000002">
    <property type="entry name" value="Ubiquitin-activating enzyme E1 2"/>
    <property type="match status" value="1"/>
</dbReference>
<evidence type="ECO:0000313" key="9">
    <source>
        <dbReference type="EMBL" id="BBN08890.1"/>
    </source>
</evidence>
<reference evidence="9" key="2">
    <citation type="journal article" date="2019" name="Curr. Biol.">
        <title>Chromatin organization in early land plants reveals an ancestral association between H3K27me3, transposons, and constitutive heterochromatin.</title>
        <authorList>
            <person name="Montgomery S.A."/>
            <person name="Tanizawa Y."/>
            <person name="Galik B."/>
            <person name="Wang N."/>
            <person name="Ito T."/>
            <person name="Mochizuki T."/>
            <person name="Akimcheva S."/>
            <person name="Bowman J."/>
            <person name="Cognat V."/>
            <person name="Drouard L."/>
            <person name="Ekker H."/>
            <person name="Houng S."/>
            <person name="Kohchi T."/>
            <person name="Lin S."/>
            <person name="Liu L.D."/>
            <person name="Nakamura Y."/>
            <person name="Valeeva L.R."/>
            <person name="Shakirov E.V."/>
            <person name="Shippen D.E."/>
            <person name="Wei W."/>
            <person name="Yagura M."/>
            <person name="Yamaoka S."/>
            <person name="Yamato K.T."/>
            <person name="Liu C."/>
            <person name="Berger F."/>
        </authorList>
    </citation>
    <scope>NUCLEOTIDE SEQUENCE [LARGE SCALE GENOMIC DNA]</scope>
    <source>
        <strain evidence="9">Tak-1</strain>
    </source>
</reference>
<keyword evidence="11" id="KW-1185">Reference proteome</keyword>
<dbReference type="Pfam" id="PF00899">
    <property type="entry name" value="ThiF"/>
    <property type="match status" value="2"/>
</dbReference>
<evidence type="ECO:0000259" key="8">
    <source>
        <dbReference type="SMART" id="SM00985"/>
    </source>
</evidence>
<evidence type="ECO:0000256" key="6">
    <source>
        <dbReference type="ARBA" id="ARBA00022840"/>
    </source>
</evidence>
<evidence type="ECO:0000256" key="4">
    <source>
        <dbReference type="ARBA" id="ARBA00022741"/>
    </source>
</evidence>
<dbReference type="InterPro" id="IPR042449">
    <property type="entry name" value="Ub-E1_IAD_1"/>
</dbReference>
<reference evidence="10 11" key="1">
    <citation type="submission" date="2016-03" db="EMBL/GenBank/DDBJ databases">
        <title>Mechanisms controlling the formation of the plant cell surface in tip-growing cells are functionally conserved among land plants.</title>
        <authorList>
            <person name="Honkanen S."/>
            <person name="Jones V.A."/>
            <person name="Morieri G."/>
            <person name="Champion C."/>
            <person name="Hetherington A.J."/>
            <person name="Kelly S."/>
            <person name="Saint-Marcoux D."/>
            <person name="Proust H."/>
            <person name="Prescott H."/>
            <person name="Dolan L."/>
        </authorList>
    </citation>
    <scope>NUCLEOTIDE SEQUENCE [LARGE SCALE GENOMIC DNA]</scope>
    <source>
        <strain evidence="11">cv. Tak-1 and cv. Tak-2</strain>
        <tissue evidence="10">Whole gametophyte</tissue>
    </source>
</reference>
<dbReference type="GO" id="GO:0005737">
    <property type="term" value="C:cytoplasm"/>
    <property type="evidence" value="ECO:0007669"/>
    <property type="project" value="TreeGrafter"/>
</dbReference>
<dbReference type="InterPro" id="IPR000594">
    <property type="entry name" value="ThiF_NAD_FAD-bd"/>
</dbReference>
<evidence type="ECO:0000256" key="5">
    <source>
        <dbReference type="ARBA" id="ARBA00022786"/>
    </source>
</evidence>
<sequence length="1105" mass="121021">MVTMDVDGANNSLSPAKEIDDLRYSRLIYTLGREAVQAIYQSKVLILGCNGVGAEIAKNLVLSGVRGLGLVDDEAVSIGDLSAQFLLTEADIGRNRAGASAAKLKEMNPTAEITLIPVLQLESCLSSYQVFVATTGNMPYLMEINLLCRSLGVPFILATSRGLFSQVFADFGDNFYVVDETGEPSGAILVESITQDFPATVTVVEEQRHGLEDGDQVVLRGIKGMEELNRDASFTVAGTGTSSFTIPEDTRNFGRYLSGGYFHKVKQEKVVQFLSLEGSLHSPKFGLSDPAKVARNPHLHVAFQAISEFERRKSGGASIATGARLVKEEDHGEILEYAREIWEQLGFHERVRESSNGSFGMEEIAEVVGDGRGIIDSVDIHPSSGVAGVGCSSIDLGGIAEAGSSKESKASRKVDTLDEELVKLLARGAHVELSPIAAITGGIAAQEVMKAISGVFTPLSQWLYFDALECLPSVAPPPEETIASGSRYDLQTALFGRKFQELLGSLQWLVVGAGGLGSEVLKNLVMMGVGCNPDGNITVTDMDRVSRPNLVDQLLYQIDDLDRPKTPAAARALRNINPAAQIHALQEKFDTDTEGIFDSSFFKSVAGVFSAVDSAQARLYIDNRCVTHRKPMIDGGKHGTKGSVQVFVPFQSEMYASSNDPPEHKDMPICTLKNFPYSAEHTLQWAVETFETLFKKRPLDVNAYLSNRDFQDSIRKSPPTSRLPILETLRDALLRHRPLSFEACVQWARLQFEELFVNIIKQLCFTFPPGMTTTAGAPFWSGTKRAPAPLTFDPLNPLHLEFIVAAANLQATVYGLKGCQEHAVFLDILQNVEVPAFEPKEGVKIAVSDSEYRNMGSQRGMRPGSEDSAAVEACEALLQELPTPATLAGYRLTPIDFQKDDERNFHAEFVATAASLRACNYGIPVSDKLQARFVGGKIIPAIITSTAMVGGLMCLELYKILLQKPLTDYKHAYFNLAVPLFTFAQPIRAVQNTVARRQDTPLTWTLWDRFEMECVGMTLEAFLAEFKRQQGLEITMLSFGKSLLYAEFLPRKKLQDRLPLPLLELITVIGKVTIPATESRIIFSISCTDANDDDVEVPDVVARVR</sequence>
<organism evidence="10 11">
    <name type="scientific">Marchantia polymorpha subsp. ruderalis</name>
    <dbReference type="NCBI Taxonomy" id="1480154"/>
    <lineage>
        <taxon>Eukaryota</taxon>
        <taxon>Viridiplantae</taxon>
        <taxon>Streptophyta</taxon>
        <taxon>Embryophyta</taxon>
        <taxon>Marchantiophyta</taxon>
        <taxon>Marchantiopsida</taxon>
        <taxon>Marchantiidae</taxon>
        <taxon>Marchantiales</taxon>
        <taxon>Marchantiaceae</taxon>
        <taxon>Marchantia</taxon>
    </lineage>
</organism>
<keyword evidence="4" id="KW-0547">Nucleotide-binding</keyword>
<dbReference type="GO" id="GO:0006511">
    <property type="term" value="P:ubiquitin-dependent protein catabolic process"/>
    <property type="evidence" value="ECO:0007669"/>
    <property type="project" value="TreeGrafter"/>
</dbReference>
<dbReference type="Proteomes" id="UP000077202">
    <property type="component" value="Unassembled WGS sequence"/>
</dbReference>
<dbReference type="InterPro" id="IPR019572">
    <property type="entry name" value="UBA_E1_SCCH"/>
</dbReference>
<keyword evidence="3" id="KW-0436">Ligase</keyword>
<feature type="domain" description="Ubiquitin-activating enzyme E1 C-terminal" evidence="8">
    <location>
        <begin position="969"/>
        <end position="1100"/>
    </location>
</feature>
<reference evidence="12" key="3">
    <citation type="journal article" date="2020" name="Curr. Biol.">
        <title>Chromatin organization in early land plants reveals an ancestral association between H3K27me3, transposons, and constitutive heterochromatin.</title>
        <authorList>
            <person name="Montgomery S.A."/>
            <person name="Tanizawa Y."/>
            <person name="Galik B."/>
            <person name="Wang N."/>
            <person name="Ito T."/>
            <person name="Mochizuki T."/>
            <person name="Akimcheva S."/>
            <person name="Bowman J.L."/>
            <person name="Cognat V."/>
            <person name="Marechal-Drouard L."/>
            <person name="Ekker H."/>
            <person name="Hong S.F."/>
            <person name="Kohchi T."/>
            <person name="Lin S.S."/>
            <person name="Liu L.D."/>
            <person name="Nakamura Y."/>
            <person name="Valeeva L.R."/>
            <person name="Shakirov E.V."/>
            <person name="Shippen D.E."/>
            <person name="Wei W.L."/>
            <person name="Yagura M."/>
            <person name="Yamaoka S."/>
            <person name="Yamato K.T."/>
            <person name="Liu C."/>
            <person name="Berger F."/>
        </authorList>
    </citation>
    <scope>NUCLEOTIDE SEQUENCE [LARGE SCALE GENOMIC DNA]</scope>
    <source>
        <strain evidence="12">Tak-1</strain>
    </source>
</reference>
<dbReference type="InterPro" id="IPR033127">
    <property type="entry name" value="UBQ-activ_enz_E1_Cys_AS"/>
</dbReference>
<feature type="active site" description="Glycyl thioester intermediate" evidence="7">
    <location>
        <position position="670"/>
    </location>
</feature>
<dbReference type="Gene3D" id="3.40.50.720">
    <property type="entry name" value="NAD(P)-binding Rossmann-like Domain"/>
    <property type="match status" value="1"/>
</dbReference>
<dbReference type="InterPro" id="IPR018965">
    <property type="entry name" value="Ub-activating_enz_E1_C"/>
</dbReference>
<dbReference type="Gene3D" id="3.50.50.80">
    <property type="entry name" value="Ubiquitin-activating enzyme E1, inactive adenylation domain, subdomain 1"/>
    <property type="match status" value="1"/>
</dbReference>
<dbReference type="EMBL" id="LVLJ01002447">
    <property type="protein sequence ID" value="OAE24936.1"/>
    <property type="molecule type" value="Genomic_DNA"/>
</dbReference>
<dbReference type="Pfam" id="PF10585">
    <property type="entry name" value="UBA_E1_SCCH"/>
    <property type="match status" value="1"/>
</dbReference>
<keyword evidence="6" id="KW-0067">ATP-binding</keyword>
<evidence type="ECO:0000256" key="7">
    <source>
        <dbReference type="PROSITE-ProRule" id="PRU10132"/>
    </source>
</evidence>
<dbReference type="PANTHER" id="PTHR10953:SF246">
    <property type="entry name" value="UBIQUITIN ACTIVATING ENZYME"/>
    <property type="match status" value="1"/>
</dbReference>
<dbReference type="InterPro" id="IPR045886">
    <property type="entry name" value="ThiF/MoeB/HesA"/>
</dbReference>
<dbReference type="InterPro" id="IPR042063">
    <property type="entry name" value="Ubi_acti_E1_SCCH"/>
</dbReference>
<dbReference type="PRINTS" id="PR01849">
    <property type="entry name" value="UBIQUITINACT"/>
</dbReference>
<dbReference type="InterPro" id="IPR042302">
    <property type="entry name" value="E1_FCCH_sf"/>
</dbReference>
<dbReference type="Proteomes" id="UP001162541">
    <property type="component" value="Chromosome 4"/>
</dbReference>
<dbReference type="SUPFAM" id="SSF69572">
    <property type="entry name" value="Activating enzymes of the ubiquitin-like proteins"/>
    <property type="match status" value="2"/>
</dbReference>